<dbReference type="CDD" id="cd00067">
    <property type="entry name" value="GAL4"/>
    <property type="match status" value="1"/>
</dbReference>
<dbReference type="GO" id="GO:0003677">
    <property type="term" value="F:DNA binding"/>
    <property type="evidence" value="ECO:0007669"/>
    <property type="project" value="InterPro"/>
</dbReference>
<keyword evidence="3" id="KW-0805">Transcription regulation</keyword>
<comment type="subcellular location">
    <subcellularLocation>
        <location evidence="1">Nucleus</location>
    </subcellularLocation>
</comment>
<feature type="domain" description="Zn(2)-C6 fungal-type" evidence="7">
    <location>
        <begin position="16"/>
        <end position="46"/>
    </location>
</feature>
<evidence type="ECO:0000313" key="8">
    <source>
        <dbReference type="EMBL" id="KAH6871486.1"/>
    </source>
</evidence>
<gene>
    <name evidence="8" type="ORF">B0T10DRAFT_500499</name>
</gene>
<keyword evidence="2" id="KW-0479">Metal-binding</keyword>
<evidence type="ECO:0000313" key="9">
    <source>
        <dbReference type="Proteomes" id="UP000777438"/>
    </source>
</evidence>
<evidence type="ECO:0000256" key="3">
    <source>
        <dbReference type="ARBA" id="ARBA00023015"/>
    </source>
</evidence>
<dbReference type="Gene3D" id="4.10.240.10">
    <property type="entry name" value="Zn(2)-C6 fungal-type DNA-binding domain"/>
    <property type="match status" value="1"/>
</dbReference>
<evidence type="ECO:0000259" key="7">
    <source>
        <dbReference type="PROSITE" id="PS50048"/>
    </source>
</evidence>
<sequence>MSEPGPRRNMARNTTSCERCKQRKTKCDRQLPSCRRCEGAQVDCEYAGRRKPGFPAGHRQVLEDKIEKLEAELRALRANPGANTPDEPPTEAASGRETSSVTAVLPRDAASATYERTCKVKERQPPTDLLLSLTALYFRHIHPWFPFLDVRRVYADMGLMDEPSLLYYALFGVSLPYSFDSRLDQASSDSFWKYSKRRIFVDVLEEPSYSSLEVLTVLVVDLSGMTHGPQVWGALAVATKLAVQLNNTDGLIFRTSTADGGESLSKADRISRQRLFWAIYALDCYICITTNHPSTLSNDHIQHFLPSRQQAWRESPLEPNGSAATPAFIFSYQLELLDLSRKVHRVGVNYVTSVQNQESLAYWLEDLQKTFTELNDWMQALPSPLLRHDAASEHPPKAVGSALFMLHGYFHALVIYVGGLAAASAVGDLQLETHADIRQRCQEGCQRSVEAMAQIVAKATGHVSDKLGWPFAWSIWVAARYLIIQRYKAVQDKQQTSATLLLFSGFLVKMGRFWQISLTYARLLHQAISDLEAGIEGSVLQLMTDLRVPTSHLEDQSRPDPMLRGTINQDQPVSMYESPNPDFMALGRSDELLSVFPDELGFHMPHQTSDTWFRVPLFASSAYQYDASEPR</sequence>
<organism evidence="8 9">
    <name type="scientific">Thelonectria olida</name>
    <dbReference type="NCBI Taxonomy" id="1576542"/>
    <lineage>
        <taxon>Eukaryota</taxon>
        <taxon>Fungi</taxon>
        <taxon>Dikarya</taxon>
        <taxon>Ascomycota</taxon>
        <taxon>Pezizomycotina</taxon>
        <taxon>Sordariomycetes</taxon>
        <taxon>Hypocreomycetidae</taxon>
        <taxon>Hypocreales</taxon>
        <taxon>Nectriaceae</taxon>
        <taxon>Thelonectria</taxon>
    </lineage>
</organism>
<dbReference type="SMART" id="SM00066">
    <property type="entry name" value="GAL4"/>
    <property type="match status" value="1"/>
</dbReference>
<evidence type="ECO:0000256" key="2">
    <source>
        <dbReference type="ARBA" id="ARBA00022723"/>
    </source>
</evidence>
<keyword evidence="5" id="KW-0539">Nucleus</keyword>
<dbReference type="PANTHER" id="PTHR47338:SF20">
    <property type="entry name" value="ZN(II)2CYS6 TRANSCRIPTION FACTOR (EUROFUNG)"/>
    <property type="match status" value="1"/>
</dbReference>
<dbReference type="OrthoDB" id="3862662at2759"/>
<dbReference type="Pfam" id="PF04082">
    <property type="entry name" value="Fungal_trans"/>
    <property type="match status" value="1"/>
</dbReference>
<name>A0A9P8VRI0_9HYPO</name>
<dbReference type="InterPro" id="IPR050815">
    <property type="entry name" value="TF_fung"/>
</dbReference>
<dbReference type="PROSITE" id="PS00463">
    <property type="entry name" value="ZN2_CY6_FUNGAL_1"/>
    <property type="match status" value="1"/>
</dbReference>
<dbReference type="SUPFAM" id="SSF57701">
    <property type="entry name" value="Zn2/Cys6 DNA-binding domain"/>
    <property type="match status" value="1"/>
</dbReference>
<dbReference type="GO" id="GO:0000981">
    <property type="term" value="F:DNA-binding transcription factor activity, RNA polymerase II-specific"/>
    <property type="evidence" value="ECO:0007669"/>
    <property type="project" value="InterPro"/>
</dbReference>
<dbReference type="Pfam" id="PF00172">
    <property type="entry name" value="Zn_clus"/>
    <property type="match status" value="1"/>
</dbReference>
<evidence type="ECO:0000256" key="5">
    <source>
        <dbReference type="ARBA" id="ARBA00023242"/>
    </source>
</evidence>
<dbReference type="GO" id="GO:0006351">
    <property type="term" value="P:DNA-templated transcription"/>
    <property type="evidence" value="ECO:0007669"/>
    <property type="project" value="InterPro"/>
</dbReference>
<evidence type="ECO:0000256" key="4">
    <source>
        <dbReference type="ARBA" id="ARBA00023163"/>
    </source>
</evidence>
<dbReference type="InterPro" id="IPR007219">
    <property type="entry name" value="XnlR_reg_dom"/>
</dbReference>
<dbReference type="EMBL" id="JAGPYM010000054">
    <property type="protein sequence ID" value="KAH6871486.1"/>
    <property type="molecule type" value="Genomic_DNA"/>
</dbReference>
<evidence type="ECO:0000256" key="1">
    <source>
        <dbReference type="ARBA" id="ARBA00004123"/>
    </source>
</evidence>
<dbReference type="InterPro" id="IPR036864">
    <property type="entry name" value="Zn2-C6_fun-type_DNA-bd_sf"/>
</dbReference>
<evidence type="ECO:0000256" key="6">
    <source>
        <dbReference type="SAM" id="MobiDB-lite"/>
    </source>
</evidence>
<comment type="caution">
    <text evidence="8">The sequence shown here is derived from an EMBL/GenBank/DDBJ whole genome shotgun (WGS) entry which is preliminary data.</text>
</comment>
<feature type="region of interest" description="Disordered" evidence="6">
    <location>
        <begin position="77"/>
        <end position="102"/>
    </location>
</feature>
<protein>
    <recommendedName>
        <fullName evidence="7">Zn(2)-C6 fungal-type domain-containing protein</fullName>
    </recommendedName>
</protein>
<dbReference type="CDD" id="cd12148">
    <property type="entry name" value="fungal_TF_MHR"/>
    <property type="match status" value="1"/>
</dbReference>
<reference evidence="8 9" key="1">
    <citation type="journal article" date="2021" name="Nat. Commun.">
        <title>Genetic determinants of endophytism in the Arabidopsis root mycobiome.</title>
        <authorList>
            <person name="Mesny F."/>
            <person name="Miyauchi S."/>
            <person name="Thiergart T."/>
            <person name="Pickel B."/>
            <person name="Atanasova L."/>
            <person name="Karlsson M."/>
            <person name="Huettel B."/>
            <person name="Barry K.W."/>
            <person name="Haridas S."/>
            <person name="Chen C."/>
            <person name="Bauer D."/>
            <person name="Andreopoulos W."/>
            <person name="Pangilinan J."/>
            <person name="LaButti K."/>
            <person name="Riley R."/>
            <person name="Lipzen A."/>
            <person name="Clum A."/>
            <person name="Drula E."/>
            <person name="Henrissat B."/>
            <person name="Kohler A."/>
            <person name="Grigoriev I.V."/>
            <person name="Martin F.M."/>
            <person name="Hacquard S."/>
        </authorList>
    </citation>
    <scope>NUCLEOTIDE SEQUENCE [LARGE SCALE GENOMIC DNA]</scope>
    <source>
        <strain evidence="8 9">MPI-CAGE-CH-0241</strain>
    </source>
</reference>
<dbReference type="InterPro" id="IPR001138">
    <property type="entry name" value="Zn2Cys6_DnaBD"/>
</dbReference>
<proteinExistence type="predicted"/>
<dbReference type="AlphaFoldDB" id="A0A9P8VRI0"/>
<dbReference type="PANTHER" id="PTHR47338">
    <property type="entry name" value="ZN(II)2CYS6 TRANSCRIPTION FACTOR (EUROFUNG)-RELATED"/>
    <property type="match status" value="1"/>
</dbReference>
<dbReference type="Proteomes" id="UP000777438">
    <property type="component" value="Unassembled WGS sequence"/>
</dbReference>
<dbReference type="GO" id="GO:0005634">
    <property type="term" value="C:nucleus"/>
    <property type="evidence" value="ECO:0007669"/>
    <property type="project" value="UniProtKB-SubCell"/>
</dbReference>
<accession>A0A9P8VRI0</accession>
<dbReference type="PROSITE" id="PS50048">
    <property type="entry name" value="ZN2_CY6_FUNGAL_2"/>
    <property type="match status" value="1"/>
</dbReference>
<keyword evidence="4" id="KW-0804">Transcription</keyword>
<keyword evidence="9" id="KW-1185">Reference proteome</keyword>
<dbReference type="GO" id="GO:0008270">
    <property type="term" value="F:zinc ion binding"/>
    <property type="evidence" value="ECO:0007669"/>
    <property type="project" value="InterPro"/>
</dbReference>
<feature type="non-terminal residue" evidence="8">
    <location>
        <position position="1"/>
    </location>
</feature>
<dbReference type="SMART" id="SM00906">
    <property type="entry name" value="Fungal_trans"/>
    <property type="match status" value="1"/>
</dbReference>